<dbReference type="Proteomes" id="UP000177369">
    <property type="component" value="Unassembled WGS sequence"/>
</dbReference>
<evidence type="ECO:0000313" key="1">
    <source>
        <dbReference type="EMBL" id="OGD89506.1"/>
    </source>
</evidence>
<organism evidence="1 2">
    <name type="scientific">Candidatus Curtissbacteria bacterium RIFCSPHIGHO2_02_FULL_40_16b</name>
    <dbReference type="NCBI Taxonomy" id="1797714"/>
    <lineage>
        <taxon>Bacteria</taxon>
        <taxon>Candidatus Curtissiibacteriota</taxon>
    </lineage>
</organism>
<proteinExistence type="predicted"/>
<dbReference type="AlphaFoldDB" id="A0A1F5GCD5"/>
<reference evidence="1 2" key="1">
    <citation type="journal article" date="2016" name="Nat. Commun.">
        <title>Thousands of microbial genomes shed light on interconnected biogeochemical processes in an aquifer system.</title>
        <authorList>
            <person name="Anantharaman K."/>
            <person name="Brown C.T."/>
            <person name="Hug L.A."/>
            <person name="Sharon I."/>
            <person name="Castelle C.J."/>
            <person name="Probst A.J."/>
            <person name="Thomas B.C."/>
            <person name="Singh A."/>
            <person name="Wilkins M.J."/>
            <person name="Karaoz U."/>
            <person name="Brodie E.L."/>
            <person name="Williams K.H."/>
            <person name="Hubbard S.S."/>
            <person name="Banfield J.F."/>
        </authorList>
    </citation>
    <scope>NUCLEOTIDE SEQUENCE [LARGE SCALE GENOMIC DNA]</scope>
</reference>
<protein>
    <submittedName>
        <fullName evidence="1">Uncharacterized protein</fullName>
    </submittedName>
</protein>
<name>A0A1F5GCD5_9BACT</name>
<sequence length="169" mass="19219">MSRSIEALDNAKDSLSFWERLGSKVLKGEIRRLAESLGVNIDEAGKDILSGQTLRGRVDLSSFKAECWALKQVVKKSLENTNSVHEVQLDFSFHRQVHLIVTNPFTGERLFMGSRLNYPDALFLYSHHPNLSNELARYREDQKFDAARNLLTVIRQTFIPIESKALLGS</sequence>
<dbReference type="STRING" id="1797714.A3D04_00320"/>
<comment type="caution">
    <text evidence="1">The sequence shown here is derived from an EMBL/GenBank/DDBJ whole genome shotgun (WGS) entry which is preliminary data.</text>
</comment>
<dbReference type="EMBL" id="MFBD01000001">
    <property type="protein sequence ID" value="OGD89506.1"/>
    <property type="molecule type" value="Genomic_DNA"/>
</dbReference>
<gene>
    <name evidence="1" type="ORF">A3D04_00320</name>
</gene>
<evidence type="ECO:0000313" key="2">
    <source>
        <dbReference type="Proteomes" id="UP000177369"/>
    </source>
</evidence>
<accession>A0A1F5GCD5</accession>